<dbReference type="AlphaFoldDB" id="X1RBN5"/>
<gene>
    <name evidence="1" type="ORF">S06H3_59901</name>
</gene>
<proteinExistence type="predicted"/>
<sequence>MPAKEHPVEHIKTSIAGTAILARDFNLPLTSPLLAGGKPRLYAGMDKTGPTFFDEVSVGTPMVWRRNSGGADF</sequence>
<reference evidence="1" key="1">
    <citation type="journal article" date="2014" name="Front. Microbiol.">
        <title>High frequency of phylogenetically diverse reductive dehalogenase-homologous genes in deep subseafloor sedimentary metagenomes.</title>
        <authorList>
            <person name="Kawai M."/>
            <person name="Futagami T."/>
            <person name="Toyoda A."/>
            <person name="Takaki Y."/>
            <person name="Nishi S."/>
            <person name="Hori S."/>
            <person name="Arai W."/>
            <person name="Tsubouchi T."/>
            <person name="Morono Y."/>
            <person name="Uchiyama I."/>
            <person name="Ito T."/>
            <person name="Fujiyama A."/>
            <person name="Inagaki F."/>
            <person name="Takami H."/>
        </authorList>
    </citation>
    <scope>NUCLEOTIDE SEQUENCE</scope>
    <source>
        <strain evidence="1">Expedition CK06-06</strain>
    </source>
</reference>
<protein>
    <submittedName>
        <fullName evidence="1">Uncharacterized protein</fullName>
    </submittedName>
</protein>
<evidence type="ECO:0000313" key="1">
    <source>
        <dbReference type="EMBL" id="GAI52989.1"/>
    </source>
</evidence>
<dbReference type="EMBL" id="BARV01038995">
    <property type="protein sequence ID" value="GAI52989.1"/>
    <property type="molecule type" value="Genomic_DNA"/>
</dbReference>
<accession>X1RBN5</accession>
<organism evidence="1">
    <name type="scientific">marine sediment metagenome</name>
    <dbReference type="NCBI Taxonomy" id="412755"/>
    <lineage>
        <taxon>unclassified sequences</taxon>
        <taxon>metagenomes</taxon>
        <taxon>ecological metagenomes</taxon>
    </lineage>
</organism>
<comment type="caution">
    <text evidence="1">The sequence shown here is derived from an EMBL/GenBank/DDBJ whole genome shotgun (WGS) entry which is preliminary data.</text>
</comment>
<name>X1RBN5_9ZZZZ</name>